<proteinExistence type="predicted"/>
<dbReference type="Proteomes" id="UP000826195">
    <property type="component" value="Unassembled WGS sequence"/>
</dbReference>
<feature type="non-terminal residue" evidence="1">
    <location>
        <position position="1"/>
    </location>
</feature>
<gene>
    <name evidence="1" type="ORF">KQX54_000276</name>
</gene>
<evidence type="ECO:0000313" key="2">
    <source>
        <dbReference type="Proteomes" id="UP000826195"/>
    </source>
</evidence>
<keyword evidence="2" id="KW-1185">Reference proteome</keyword>
<dbReference type="AlphaFoldDB" id="A0AAV7IVH0"/>
<organism evidence="1 2">
    <name type="scientific">Cotesia glomerata</name>
    <name type="common">Lepidopteran parasitic wasp</name>
    <name type="synonym">Apanteles glomeratus</name>
    <dbReference type="NCBI Taxonomy" id="32391"/>
    <lineage>
        <taxon>Eukaryota</taxon>
        <taxon>Metazoa</taxon>
        <taxon>Ecdysozoa</taxon>
        <taxon>Arthropoda</taxon>
        <taxon>Hexapoda</taxon>
        <taxon>Insecta</taxon>
        <taxon>Pterygota</taxon>
        <taxon>Neoptera</taxon>
        <taxon>Endopterygota</taxon>
        <taxon>Hymenoptera</taxon>
        <taxon>Apocrita</taxon>
        <taxon>Ichneumonoidea</taxon>
        <taxon>Braconidae</taxon>
        <taxon>Microgastrinae</taxon>
        <taxon>Cotesia</taxon>
    </lineage>
</organism>
<sequence>LYDCGYHRSCYRVFTALKSKFYEKKDTKLKDVASSASQSHTLSTESLSSQQPSTSTYNSMIAETVTQDVNLSVDSSALDKIVIESNNSQLDTSLEAGFVEDSDLLNSQEDILTAESEIPIVKGTICFFCEKKNKKFHGKIESLRNCNKEQFQESIMKNLKENTDYYNEMLSKLQNITSNKIYYHEKCRTDVRNKKKLRKSPIKTPWHISREYHQTVFQEICTLVEENVIKKGRCYFLSFLHRQYVDYFSEFSNDMGHTLSSVLSAQHLEEKIRVKFAGNIQILQSGHKKVIAPKGITSIDESLFAHLKEKNILQAAASILHKEIMNIEKSKLPDNLNSQKLIQGECSVPSNLSDFVASVIGSYFRKRQQSDSFKRHVNSV</sequence>
<dbReference type="EMBL" id="JAHXZJ010000583">
    <property type="protein sequence ID" value="KAH0558622.1"/>
    <property type="molecule type" value="Genomic_DNA"/>
</dbReference>
<feature type="non-terminal residue" evidence="1">
    <location>
        <position position="380"/>
    </location>
</feature>
<name>A0AAV7IVH0_COTGL</name>
<comment type="caution">
    <text evidence="1">The sequence shown here is derived from an EMBL/GenBank/DDBJ whole genome shotgun (WGS) entry which is preliminary data.</text>
</comment>
<accession>A0AAV7IVH0</accession>
<protein>
    <submittedName>
        <fullName evidence="1">Uncharacterized protein</fullName>
    </submittedName>
</protein>
<reference evidence="1 2" key="1">
    <citation type="journal article" date="2021" name="J. Hered.">
        <title>A chromosome-level genome assembly of the parasitoid wasp, Cotesia glomerata (Hymenoptera: Braconidae).</title>
        <authorList>
            <person name="Pinto B.J."/>
            <person name="Weis J.J."/>
            <person name="Gamble T."/>
            <person name="Ode P.J."/>
            <person name="Paul R."/>
            <person name="Zaspel J.M."/>
        </authorList>
    </citation>
    <scope>NUCLEOTIDE SEQUENCE [LARGE SCALE GENOMIC DNA]</scope>
    <source>
        <strain evidence="1">CgM1</strain>
    </source>
</reference>
<evidence type="ECO:0000313" key="1">
    <source>
        <dbReference type="EMBL" id="KAH0558622.1"/>
    </source>
</evidence>